<protein>
    <submittedName>
        <fullName evidence="3">Polyketide synthesis methyltransferase</fullName>
    </submittedName>
</protein>
<dbReference type="PANTHER" id="PTHR43619">
    <property type="entry name" value="S-ADENOSYL-L-METHIONINE-DEPENDENT METHYLTRANSFERASE YKTD-RELATED"/>
    <property type="match status" value="1"/>
</dbReference>
<proteinExistence type="predicted"/>
<evidence type="ECO:0000256" key="1">
    <source>
        <dbReference type="ARBA" id="ARBA00022603"/>
    </source>
</evidence>
<dbReference type="Proteomes" id="UP000465305">
    <property type="component" value="Unassembled WGS sequence"/>
</dbReference>
<dbReference type="AlphaFoldDB" id="A0A7I9Y9C3"/>
<gene>
    <name evidence="3" type="ORF">MALGJ_18830</name>
</gene>
<dbReference type="Pfam" id="PF04072">
    <property type="entry name" value="LCM"/>
    <property type="match status" value="1"/>
</dbReference>
<dbReference type="PANTHER" id="PTHR43619:SF2">
    <property type="entry name" value="S-ADENOSYL-L-METHIONINE-DEPENDENT METHYLTRANSFERASES SUPERFAMILY PROTEIN"/>
    <property type="match status" value="1"/>
</dbReference>
<keyword evidence="1 3" id="KW-0489">Methyltransferase</keyword>
<organism evidence="3 4">
    <name type="scientific">Mycolicibacter algericus</name>
    <name type="common">Mycobacterium algericum</name>
    <dbReference type="NCBI Taxonomy" id="1288388"/>
    <lineage>
        <taxon>Bacteria</taxon>
        <taxon>Bacillati</taxon>
        <taxon>Actinomycetota</taxon>
        <taxon>Actinomycetes</taxon>
        <taxon>Mycobacteriales</taxon>
        <taxon>Mycobacteriaceae</taxon>
        <taxon>Mycolicibacter</taxon>
    </lineage>
</organism>
<keyword evidence="2 3" id="KW-0808">Transferase</keyword>
<dbReference type="InterPro" id="IPR029063">
    <property type="entry name" value="SAM-dependent_MTases_sf"/>
</dbReference>
<dbReference type="InterPro" id="IPR016874">
    <property type="entry name" value="TcmP-like"/>
</dbReference>
<dbReference type="SUPFAM" id="SSF53335">
    <property type="entry name" value="S-adenosyl-L-methionine-dependent methyltransferases"/>
    <property type="match status" value="1"/>
</dbReference>
<evidence type="ECO:0000256" key="2">
    <source>
        <dbReference type="ARBA" id="ARBA00022679"/>
    </source>
</evidence>
<dbReference type="GO" id="GO:0032259">
    <property type="term" value="P:methylation"/>
    <property type="evidence" value="ECO:0007669"/>
    <property type="project" value="UniProtKB-KW"/>
</dbReference>
<evidence type="ECO:0000313" key="3">
    <source>
        <dbReference type="EMBL" id="GFG85207.1"/>
    </source>
</evidence>
<reference evidence="3 4" key="1">
    <citation type="journal article" date="2019" name="Emerg. Microbes Infect.">
        <title>Comprehensive subspecies identification of 175 nontuberculous mycobacteria species based on 7547 genomic profiles.</title>
        <authorList>
            <person name="Matsumoto Y."/>
            <person name="Kinjo T."/>
            <person name="Motooka D."/>
            <person name="Nabeya D."/>
            <person name="Jung N."/>
            <person name="Uechi K."/>
            <person name="Horii T."/>
            <person name="Iida T."/>
            <person name="Fujita J."/>
            <person name="Nakamura S."/>
        </authorList>
    </citation>
    <scope>NUCLEOTIDE SEQUENCE [LARGE SCALE GENOMIC DNA]</scope>
    <source>
        <strain evidence="3 4">JCM 30723</strain>
    </source>
</reference>
<evidence type="ECO:0000313" key="4">
    <source>
        <dbReference type="Proteomes" id="UP000465305"/>
    </source>
</evidence>
<comment type="caution">
    <text evidence="3">The sequence shown here is derived from an EMBL/GenBank/DDBJ whole genome shotgun (WGS) entry which is preliminary data.</text>
</comment>
<name>A0A7I9Y9C3_MYCAL</name>
<dbReference type="Gene3D" id="3.40.50.150">
    <property type="entry name" value="Vaccinia Virus protein VP39"/>
    <property type="match status" value="1"/>
</dbReference>
<accession>A0A7I9Y9C3</accession>
<dbReference type="InterPro" id="IPR007213">
    <property type="entry name" value="Ppm1/Ppm2/Tcmp"/>
</dbReference>
<dbReference type="GO" id="GO:0008168">
    <property type="term" value="F:methyltransferase activity"/>
    <property type="evidence" value="ECO:0007669"/>
    <property type="project" value="UniProtKB-KW"/>
</dbReference>
<sequence length="289" mass="32149">MHPVPVKGIRLADVADKIPVDLHGAAQTMLTTLYLKALDADFDSPVLGDRYAKEAVERIDFDWDALNAPGRWAPLVTVRTAQYDIWARQFLAAHPRATVIHLGCGLDARVFRIDPGPEVTWYDVDQPPVIALREQIYPDRPGYHLMATSATDPSWLDEIPAERPVLLLAEGISMYLTESDGVALLQSVVDRFPAGELQIDFYNWLGIKSQKTHRLQRQSGATLHWAVNSAGDILDSVDGLRLLAAANLFDAETFGRVPAGFRRSARVARALPPLRTMLQYHRYAFGPVS</sequence>
<dbReference type="EMBL" id="BLKY01000001">
    <property type="protein sequence ID" value="GFG85207.1"/>
    <property type="molecule type" value="Genomic_DNA"/>
</dbReference>
<dbReference type="PIRSF" id="PIRSF028177">
    <property type="entry name" value="Polyketide_synth_Omtfrase_TcmP"/>
    <property type="match status" value="1"/>
</dbReference>